<dbReference type="EMBL" id="RCXO01000011">
    <property type="protein sequence ID" value="RYT80476.1"/>
    <property type="molecule type" value="Genomic_DNA"/>
</dbReference>
<evidence type="ECO:0000313" key="9">
    <source>
        <dbReference type="EMBL" id="RHN07352.1"/>
    </source>
</evidence>
<organism evidence="10 13">
    <name type="scientific">Bacteroides intestinalis</name>
    <dbReference type="NCBI Taxonomy" id="329854"/>
    <lineage>
        <taxon>Bacteria</taxon>
        <taxon>Pseudomonadati</taxon>
        <taxon>Bacteroidota</taxon>
        <taxon>Bacteroidia</taxon>
        <taxon>Bacteroidales</taxon>
        <taxon>Bacteroidaceae</taxon>
        <taxon>Bacteroides</taxon>
    </lineage>
</organism>
<evidence type="ECO:0000313" key="8">
    <source>
        <dbReference type="EMBL" id="RGT58429.1"/>
    </source>
</evidence>
<gene>
    <name evidence="8" type="ORF">DWX27_01640</name>
    <name evidence="9" type="ORF">DWZ32_09665</name>
    <name evidence="10" type="ORF">EAJ06_10145</name>
</gene>
<evidence type="ECO:0000256" key="5">
    <source>
        <dbReference type="ARBA" id="ARBA00023237"/>
    </source>
</evidence>
<proteinExistence type="inferred from homology"/>
<dbReference type="Proteomes" id="UP000286003">
    <property type="component" value="Unassembled WGS sequence"/>
</dbReference>
<reference evidence="11 12" key="1">
    <citation type="submission" date="2018-08" db="EMBL/GenBank/DDBJ databases">
        <title>A genome reference for cultivated species of the human gut microbiota.</title>
        <authorList>
            <person name="Zou Y."/>
            <person name="Xue W."/>
            <person name="Luo G."/>
        </authorList>
    </citation>
    <scope>NUCLEOTIDE SEQUENCE [LARGE SCALE GENOMIC DNA]</scope>
    <source>
        <strain evidence="8 11">AF19-10AC</strain>
        <strain evidence="9 12">AF31-23</strain>
    </source>
</reference>
<dbReference type="OrthoDB" id="1032172at2"/>
<evidence type="ECO:0000313" key="12">
    <source>
        <dbReference type="Proteomes" id="UP000286003"/>
    </source>
</evidence>
<feature type="domain" description="RagB/SusD" evidence="6">
    <location>
        <begin position="293"/>
        <end position="588"/>
    </location>
</feature>
<evidence type="ECO:0000256" key="2">
    <source>
        <dbReference type="ARBA" id="ARBA00006275"/>
    </source>
</evidence>
<dbReference type="EMBL" id="QRQM01000009">
    <property type="protein sequence ID" value="RHN07352.1"/>
    <property type="molecule type" value="Genomic_DNA"/>
</dbReference>
<dbReference type="PROSITE" id="PS51257">
    <property type="entry name" value="PROKAR_LIPOPROTEIN"/>
    <property type="match status" value="1"/>
</dbReference>
<dbReference type="SUPFAM" id="SSF48452">
    <property type="entry name" value="TPR-like"/>
    <property type="match status" value="1"/>
</dbReference>
<evidence type="ECO:0000259" key="6">
    <source>
        <dbReference type="Pfam" id="PF07980"/>
    </source>
</evidence>
<feature type="domain" description="SusD-like N-terminal" evidence="7">
    <location>
        <begin position="88"/>
        <end position="221"/>
    </location>
</feature>
<dbReference type="EMBL" id="QRWT01000001">
    <property type="protein sequence ID" value="RGT58429.1"/>
    <property type="molecule type" value="Genomic_DNA"/>
</dbReference>
<evidence type="ECO:0000313" key="13">
    <source>
        <dbReference type="Proteomes" id="UP000291191"/>
    </source>
</evidence>
<dbReference type="AlphaFoldDB" id="A0A3E4IPZ8"/>
<dbReference type="Gene3D" id="1.25.40.390">
    <property type="match status" value="1"/>
</dbReference>
<evidence type="ECO:0000256" key="4">
    <source>
        <dbReference type="ARBA" id="ARBA00023136"/>
    </source>
</evidence>
<protein>
    <submittedName>
        <fullName evidence="10">RagB/SusD family nutrient uptake outer membrane protein</fullName>
    </submittedName>
</protein>
<comment type="subcellular location">
    <subcellularLocation>
        <location evidence="1">Cell outer membrane</location>
    </subcellularLocation>
</comment>
<comment type="similarity">
    <text evidence="2">Belongs to the SusD family.</text>
</comment>
<evidence type="ECO:0000256" key="3">
    <source>
        <dbReference type="ARBA" id="ARBA00022729"/>
    </source>
</evidence>
<name>A0A3E4IPZ8_9BACE</name>
<dbReference type="Proteomes" id="UP000291191">
    <property type="component" value="Unassembled WGS sequence"/>
</dbReference>
<dbReference type="InterPro" id="IPR012944">
    <property type="entry name" value="SusD_RagB_dom"/>
</dbReference>
<dbReference type="InterPro" id="IPR033985">
    <property type="entry name" value="SusD-like_N"/>
</dbReference>
<dbReference type="Proteomes" id="UP000284772">
    <property type="component" value="Unassembled WGS sequence"/>
</dbReference>
<dbReference type="RefSeq" id="WP_021967872.1">
    <property type="nucleotide sequence ID" value="NZ_CABMMK010000003.1"/>
</dbReference>
<evidence type="ECO:0000313" key="10">
    <source>
        <dbReference type="EMBL" id="RYT80476.1"/>
    </source>
</evidence>
<comment type="caution">
    <text evidence="10">The sequence shown here is derived from an EMBL/GenBank/DDBJ whole genome shotgun (WGS) entry which is preliminary data.</text>
</comment>
<evidence type="ECO:0000259" key="7">
    <source>
        <dbReference type="Pfam" id="PF14322"/>
    </source>
</evidence>
<dbReference type="GO" id="GO:0009279">
    <property type="term" value="C:cell outer membrane"/>
    <property type="evidence" value="ECO:0007669"/>
    <property type="project" value="UniProtKB-SubCell"/>
</dbReference>
<accession>A0A3E4IPZ8</accession>
<reference evidence="10 13" key="2">
    <citation type="journal article" date="2019" name="Science, e1252229">
        <title>Invertible promoters mediate bacterial phase variation, antibiotic resistance, and host adaptation in the gut.</title>
        <authorList>
            <person name="Jiang X."/>
            <person name="Hall A.B."/>
            <person name="Arthur T.D."/>
            <person name="Plichta D.R."/>
            <person name="Covington C.T."/>
            <person name="Poyet M."/>
            <person name="Crothers J."/>
            <person name="Moses P.L."/>
            <person name="Tolonen A.C."/>
            <person name="Vlamakis H."/>
            <person name="Alm E.J."/>
            <person name="Xavier R.J."/>
        </authorList>
    </citation>
    <scope>NUCLEOTIDE SEQUENCE [LARGE SCALE GENOMIC DNA]</scope>
    <source>
        <strain evidence="10">Bf_0095</strain>
        <strain evidence="13">bf_0095</strain>
    </source>
</reference>
<keyword evidence="3" id="KW-0732">Signal</keyword>
<keyword evidence="5" id="KW-0998">Cell outer membrane</keyword>
<evidence type="ECO:0000313" key="11">
    <source>
        <dbReference type="Proteomes" id="UP000284772"/>
    </source>
</evidence>
<evidence type="ECO:0000256" key="1">
    <source>
        <dbReference type="ARBA" id="ARBA00004442"/>
    </source>
</evidence>
<dbReference type="Pfam" id="PF07980">
    <property type="entry name" value="SusD_RagB"/>
    <property type="match status" value="1"/>
</dbReference>
<keyword evidence="4" id="KW-0472">Membrane</keyword>
<keyword evidence="13" id="KW-1185">Reference proteome</keyword>
<dbReference type="Pfam" id="PF14322">
    <property type="entry name" value="SusD-like_3"/>
    <property type="match status" value="1"/>
</dbReference>
<dbReference type="InterPro" id="IPR011990">
    <property type="entry name" value="TPR-like_helical_dom_sf"/>
</dbReference>
<sequence length="589" mass="68008">MKYIKYILFAGLVGTMSSCVSDLLDRQPTTEVSSDLFWKSTDDALSSTYGVYNAIRDLYATDYYYDGQGEFQNTRGKSIGSITGWSPAAWVTSGFSSMWNNAYKTINRANFTIQNIERMIEIEGNATTRTSLERINAENYFLRALAYFRLIENWGDVPYYRHVLSGDAEACSLERIPIATIKDDILQDLQYAYEKLPASVSGGEAGRATQVAALAFKGKIELYWASWKKNGWPELKDFQQSTSEAQEYYKRAAADFKKVIYDYDLKLFGNGDPGEYQTPNYWKLFQYDNEYCQEIIFSLQYGGPNLGDGQGESLLRDFGTRSTANAQCWIMPTNRLVNRYQSTITGDFLPELILNNQENQENGAWNRKSYENRDWRMRSTILWNGEKMIKVALDGMSIGDSLTWMFGVRGEESKGFINNDASSQTGYIYRKWVRQVGIAERTQGPQDFYLMRLADVYLMYCEAVNETDGPSQELVGLINQIRNRGNLPGLKESKYANKEEFFKAIEQERIVELATEGHRPFDIRRWRKVNEIWGEPNSDGQTLYDTKGTRLRDEFKNASERDFQKYYIYQIPEGERSRNPKLTQNTPWY</sequence>